<comment type="caution">
    <text evidence="1">The sequence shown here is derived from an EMBL/GenBank/DDBJ whole genome shotgun (WGS) entry which is preliminary data.</text>
</comment>
<accession>A0A7W3T078</accession>
<protein>
    <recommendedName>
        <fullName evidence="3">Tail assembly chaperone</fullName>
    </recommendedName>
</protein>
<evidence type="ECO:0000313" key="1">
    <source>
        <dbReference type="EMBL" id="MBB0228512.1"/>
    </source>
</evidence>
<evidence type="ECO:0008006" key="3">
    <source>
        <dbReference type="Google" id="ProtNLM"/>
    </source>
</evidence>
<name>A0A7W3T078_9ACTN</name>
<dbReference type="InterPro" id="IPR038556">
    <property type="entry name" value="TAC_Gp13-like_sf"/>
</dbReference>
<gene>
    <name evidence="1" type="ORF">FOE67_03060</name>
</gene>
<organism evidence="1 2">
    <name type="scientific">Streptomyces calidiresistens</name>
    <dbReference type="NCBI Taxonomy" id="1485586"/>
    <lineage>
        <taxon>Bacteria</taxon>
        <taxon>Bacillati</taxon>
        <taxon>Actinomycetota</taxon>
        <taxon>Actinomycetes</taxon>
        <taxon>Kitasatosporales</taxon>
        <taxon>Streptomycetaceae</taxon>
        <taxon>Streptomyces</taxon>
    </lineage>
</organism>
<dbReference type="Gene3D" id="3.30.2220.20">
    <property type="entry name" value="Phage tail assembly chaperone gp13-like"/>
    <property type="match status" value="1"/>
</dbReference>
<dbReference type="Proteomes" id="UP000530234">
    <property type="component" value="Unassembled WGS sequence"/>
</dbReference>
<sequence>MALLSKAQILAADDLPTRDVKVPEWGGSVRVRTLSGTERDQFEADSMKGKGKNRDINLANMRARLVAATCVYEDGTLMFDEPSDVIALGRKSAAALDRVYTAAAELSGITDADMEELAEDFTGAPNEPSTTD</sequence>
<keyword evidence="2" id="KW-1185">Reference proteome</keyword>
<evidence type="ECO:0000313" key="2">
    <source>
        <dbReference type="Proteomes" id="UP000530234"/>
    </source>
</evidence>
<reference evidence="2" key="1">
    <citation type="submission" date="2019-10" db="EMBL/GenBank/DDBJ databases">
        <title>Streptomyces sp. nov., a novel actinobacterium isolated from alkaline environment.</title>
        <authorList>
            <person name="Golinska P."/>
        </authorList>
    </citation>
    <scope>NUCLEOTIDE SEQUENCE [LARGE SCALE GENOMIC DNA]</scope>
    <source>
        <strain evidence="2">DSM 42108</strain>
    </source>
</reference>
<dbReference type="RefSeq" id="WP_182660182.1">
    <property type="nucleotide sequence ID" value="NZ_VKHS01000031.1"/>
</dbReference>
<proteinExistence type="predicted"/>
<dbReference type="AlphaFoldDB" id="A0A7W3T078"/>
<dbReference type="EMBL" id="VKHS01000031">
    <property type="protein sequence ID" value="MBB0228512.1"/>
    <property type="molecule type" value="Genomic_DNA"/>
</dbReference>